<keyword evidence="2" id="KW-0067">ATP-binding</keyword>
<sequence length="417" mass="45112">MTGPAEEAPPPDASRDWQPHAREVRPWRQRAPRGPAADRRLDRITVALPPYVAGLDLPMDRSLAAMTTASAGDLSHLDLVHGRTLSALNHLLLRTEAVDSSKIENVDASLADYGRALLGVGANASAVSMASATAALTRMIRDADTSRAIRPEAILQAHHDLFRRTPSEAHRAGTFRTTQNWVGGSDWSPLGALHVPPPPETVAGYLDDLFTYANRDDVPPVVQAAVVHAQFESIHPFIDGNGRIGRALIHAVLRRRRATRHLTVPIASALVSHRERYFAALGDYRDGTARTMVAMLASAVRIATAESWVTATRLNEVRGAWGAAVGGSRPGTPLHRTLDLLTEQPIVNAALVAERVDVPEDEAAAVIDALTRAGVLRRAPRSRRAPVWLAGAVLDEVTDLSDRIQASSRRMREARPG</sequence>
<dbReference type="Pfam" id="PF02661">
    <property type="entry name" value="Fic"/>
    <property type="match status" value="1"/>
</dbReference>
<dbReference type="AlphaFoldDB" id="A0A7Y9ZDG1"/>
<dbReference type="PANTHER" id="PTHR13504">
    <property type="entry name" value="FIDO DOMAIN-CONTAINING PROTEIN DDB_G0283145"/>
    <property type="match status" value="1"/>
</dbReference>
<gene>
    <name evidence="5" type="ORF">BJ993_000427</name>
</gene>
<protein>
    <submittedName>
        <fullName evidence="5">Fic family protein</fullName>
    </submittedName>
</protein>
<dbReference type="Proteomes" id="UP000562045">
    <property type="component" value="Unassembled WGS sequence"/>
</dbReference>
<proteinExistence type="predicted"/>
<dbReference type="InterPro" id="IPR040198">
    <property type="entry name" value="Fido_containing"/>
</dbReference>
<feature type="domain" description="Fido" evidence="4">
    <location>
        <begin position="149"/>
        <end position="299"/>
    </location>
</feature>
<comment type="caution">
    <text evidence="5">The sequence shown here is derived from an EMBL/GenBank/DDBJ whole genome shotgun (WGS) entry which is preliminary data.</text>
</comment>
<evidence type="ECO:0000256" key="3">
    <source>
        <dbReference type="SAM" id="MobiDB-lite"/>
    </source>
</evidence>
<dbReference type="PANTHER" id="PTHR13504:SF38">
    <property type="entry name" value="FIDO DOMAIN-CONTAINING PROTEIN"/>
    <property type="match status" value="1"/>
</dbReference>
<evidence type="ECO:0000313" key="5">
    <source>
        <dbReference type="EMBL" id="NYI43347.1"/>
    </source>
</evidence>
<feature type="binding site" evidence="2">
    <location>
        <begin position="182"/>
        <end position="194"/>
    </location>
    <ligand>
        <name>ATP</name>
        <dbReference type="ChEBI" id="CHEBI:30616"/>
    </ligand>
</feature>
<dbReference type="SUPFAM" id="SSF140931">
    <property type="entry name" value="Fic-like"/>
    <property type="match status" value="1"/>
</dbReference>
<evidence type="ECO:0000259" key="4">
    <source>
        <dbReference type="PROSITE" id="PS51459"/>
    </source>
</evidence>
<dbReference type="RefSeq" id="WP_179647564.1">
    <property type="nucleotide sequence ID" value="NZ_JACBZM010000001.1"/>
</dbReference>
<accession>A0A7Y9ZDG1</accession>
<organism evidence="5 6">
    <name type="scientific">Nocardioides aromaticivorans</name>
    <dbReference type="NCBI Taxonomy" id="200618"/>
    <lineage>
        <taxon>Bacteria</taxon>
        <taxon>Bacillati</taxon>
        <taxon>Actinomycetota</taxon>
        <taxon>Actinomycetes</taxon>
        <taxon>Propionibacteriales</taxon>
        <taxon>Nocardioidaceae</taxon>
        <taxon>Nocardioides</taxon>
    </lineage>
</organism>
<evidence type="ECO:0000256" key="1">
    <source>
        <dbReference type="PIRSR" id="PIRSR640198-1"/>
    </source>
</evidence>
<reference evidence="5 6" key="1">
    <citation type="submission" date="2020-07" db="EMBL/GenBank/DDBJ databases">
        <title>Sequencing the genomes of 1000 actinobacteria strains.</title>
        <authorList>
            <person name="Klenk H.-P."/>
        </authorList>
    </citation>
    <scope>NUCLEOTIDE SEQUENCE [LARGE SCALE GENOMIC DNA]</scope>
    <source>
        <strain evidence="5 6">DSM 15131</strain>
    </source>
</reference>
<feature type="compositionally biased region" description="Basic and acidic residues" evidence="3">
    <location>
        <begin position="13"/>
        <end position="26"/>
    </location>
</feature>
<evidence type="ECO:0000313" key="6">
    <source>
        <dbReference type="Proteomes" id="UP000562045"/>
    </source>
</evidence>
<evidence type="ECO:0000256" key="2">
    <source>
        <dbReference type="PIRSR" id="PIRSR640198-2"/>
    </source>
</evidence>
<dbReference type="PROSITE" id="PS51459">
    <property type="entry name" value="FIDO"/>
    <property type="match status" value="1"/>
</dbReference>
<keyword evidence="2" id="KW-0547">Nucleotide-binding</keyword>
<feature type="active site" evidence="1">
    <location>
        <position position="235"/>
    </location>
</feature>
<dbReference type="Gene3D" id="1.10.3290.10">
    <property type="entry name" value="Fido-like domain"/>
    <property type="match status" value="1"/>
</dbReference>
<dbReference type="InterPro" id="IPR003812">
    <property type="entry name" value="Fido"/>
</dbReference>
<dbReference type="InterPro" id="IPR036597">
    <property type="entry name" value="Fido-like_dom_sf"/>
</dbReference>
<dbReference type="EMBL" id="JACBZM010000001">
    <property type="protein sequence ID" value="NYI43347.1"/>
    <property type="molecule type" value="Genomic_DNA"/>
</dbReference>
<dbReference type="GO" id="GO:0005524">
    <property type="term" value="F:ATP binding"/>
    <property type="evidence" value="ECO:0007669"/>
    <property type="project" value="UniProtKB-KW"/>
</dbReference>
<feature type="binding site" evidence="2">
    <location>
        <begin position="239"/>
        <end position="246"/>
    </location>
    <ligand>
        <name>ATP</name>
        <dbReference type="ChEBI" id="CHEBI:30616"/>
    </ligand>
</feature>
<feature type="region of interest" description="Disordered" evidence="3">
    <location>
        <begin position="1"/>
        <end position="38"/>
    </location>
</feature>
<name>A0A7Y9ZDG1_9ACTN</name>